<dbReference type="AlphaFoldDB" id="A0A2H0KK89"/>
<gene>
    <name evidence="6" type="ORF">COV87_02010</name>
</gene>
<dbReference type="Proteomes" id="UP000229497">
    <property type="component" value="Unassembled WGS sequence"/>
</dbReference>
<dbReference type="Pfam" id="PF17871">
    <property type="entry name" value="AAA_lid_9"/>
    <property type="match status" value="1"/>
</dbReference>
<dbReference type="GO" id="GO:0005737">
    <property type="term" value="C:cytoplasm"/>
    <property type="evidence" value="ECO:0007669"/>
    <property type="project" value="TreeGrafter"/>
</dbReference>
<dbReference type="PANTHER" id="PTHR11638:SF18">
    <property type="entry name" value="HEAT SHOCK PROTEIN 104"/>
    <property type="match status" value="1"/>
</dbReference>
<dbReference type="SMART" id="SM00382">
    <property type="entry name" value="AAA"/>
    <property type="match status" value="1"/>
</dbReference>
<keyword evidence="4" id="KW-0143">Chaperone</keyword>
<feature type="non-terminal residue" evidence="6">
    <location>
        <position position="187"/>
    </location>
</feature>
<dbReference type="EMBL" id="PCVK01000057">
    <property type="protein sequence ID" value="PIQ71678.1"/>
    <property type="molecule type" value="Genomic_DNA"/>
</dbReference>
<dbReference type="PANTHER" id="PTHR11638">
    <property type="entry name" value="ATP-DEPENDENT CLP PROTEASE"/>
    <property type="match status" value="1"/>
</dbReference>
<dbReference type="InterPro" id="IPR018368">
    <property type="entry name" value="ClpA/B_CS1"/>
</dbReference>
<evidence type="ECO:0000256" key="1">
    <source>
        <dbReference type="ARBA" id="ARBA00022737"/>
    </source>
</evidence>
<evidence type="ECO:0000259" key="5">
    <source>
        <dbReference type="SMART" id="SM00382"/>
    </source>
</evidence>
<dbReference type="InterPro" id="IPR003959">
    <property type="entry name" value="ATPase_AAA_core"/>
</dbReference>
<organism evidence="6 7">
    <name type="scientific">Candidatus Roizmanbacteria bacterium CG11_big_fil_rev_8_21_14_0_20_37_16</name>
    <dbReference type="NCBI Taxonomy" id="1974857"/>
    <lineage>
        <taxon>Bacteria</taxon>
        <taxon>Candidatus Roizmaniibacteriota</taxon>
    </lineage>
</organism>
<dbReference type="GO" id="GO:0005524">
    <property type="term" value="F:ATP binding"/>
    <property type="evidence" value="ECO:0007669"/>
    <property type="project" value="UniProtKB-KW"/>
</dbReference>
<dbReference type="Pfam" id="PF00004">
    <property type="entry name" value="AAA"/>
    <property type="match status" value="1"/>
</dbReference>
<dbReference type="PROSITE" id="PS00870">
    <property type="entry name" value="CLPAB_1"/>
    <property type="match status" value="1"/>
</dbReference>
<evidence type="ECO:0000256" key="3">
    <source>
        <dbReference type="ARBA" id="ARBA00022840"/>
    </source>
</evidence>
<feature type="domain" description="AAA+ ATPase" evidence="5">
    <location>
        <begin position="1"/>
        <end position="138"/>
    </location>
</feature>
<dbReference type="CDD" id="cd00009">
    <property type="entry name" value="AAA"/>
    <property type="match status" value="1"/>
</dbReference>
<name>A0A2H0KK89_9BACT</name>
<evidence type="ECO:0000256" key="2">
    <source>
        <dbReference type="ARBA" id="ARBA00022741"/>
    </source>
</evidence>
<dbReference type="InterPro" id="IPR027417">
    <property type="entry name" value="P-loop_NTPase"/>
</dbReference>
<dbReference type="InterPro" id="IPR003593">
    <property type="entry name" value="AAA+_ATPase"/>
</dbReference>
<dbReference type="InterPro" id="IPR041546">
    <property type="entry name" value="ClpA/ClpB_AAA_lid"/>
</dbReference>
<dbReference type="Gene3D" id="3.40.50.300">
    <property type="entry name" value="P-loop containing nucleotide triphosphate hydrolases"/>
    <property type="match status" value="2"/>
</dbReference>
<dbReference type="SUPFAM" id="SSF52540">
    <property type="entry name" value="P-loop containing nucleoside triphosphate hydrolases"/>
    <property type="match status" value="1"/>
</dbReference>
<keyword evidence="2" id="KW-0547">Nucleotide-binding</keyword>
<proteinExistence type="predicted"/>
<keyword evidence="1" id="KW-0677">Repeat</keyword>
<comment type="caution">
    <text evidence="6">The sequence shown here is derived from an EMBL/GenBank/DDBJ whole genome shotgun (WGS) entry which is preliminary data.</text>
</comment>
<reference evidence="6 7" key="1">
    <citation type="submission" date="2017-09" db="EMBL/GenBank/DDBJ databases">
        <title>Depth-based differentiation of microbial function through sediment-hosted aquifers and enrichment of novel symbionts in the deep terrestrial subsurface.</title>
        <authorList>
            <person name="Probst A.J."/>
            <person name="Ladd B."/>
            <person name="Jarett J.K."/>
            <person name="Geller-Mcgrath D.E."/>
            <person name="Sieber C.M."/>
            <person name="Emerson J.B."/>
            <person name="Anantharaman K."/>
            <person name="Thomas B.C."/>
            <person name="Malmstrom R."/>
            <person name="Stieglmeier M."/>
            <person name="Klingl A."/>
            <person name="Woyke T."/>
            <person name="Ryan C.M."/>
            <person name="Banfield J.F."/>
        </authorList>
    </citation>
    <scope>NUCLEOTIDE SEQUENCE [LARGE SCALE GENOMIC DNA]</scope>
    <source>
        <strain evidence="6">CG11_big_fil_rev_8_21_14_0_20_37_16</strain>
    </source>
</reference>
<protein>
    <recommendedName>
        <fullName evidence="5">AAA+ ATPase domain-containing protein</fullName>
    </recommendedName>
</protein>
<dbReference type="InterPro" id="IPR050130">
    <property type="entry name" value="ClpA_ClpB"/>
</dbReference>
<accession>A0A2H0KK89</accession>
<dbReference type="GO" id="GO:0016887">
    <property type="term" value="F:ATP hydrolysis activity"/>
    <property type="evidence" value="ECO:0007669"/>
    <property type="project" value="InterPro"/>
</dbReference>
<evidence type="ECO:0000313" key="6">
    <source>
        <dbReference type="EMBL" id="PIQ71678.1"/>
    </source>
</evidence>
<evidence type="ECO:0000313" key="7">
    <source>
        <dbReference type="Proteomes" id="UP000229497"/>
    </source>
</evidence>
<keyword evidence="3" id="KW-0067">ATP-binding</keyword>
<dbReference type="GO" id="GO:0034605">
    <property type="term" value="P:cellular response to heat"/>
    <property type="evidence" value="ECO:0007669"/>
    <property type="project" value="TreeGrafter"/>
</dbReference>
<sequence>MVGEAGVGKTAIIEGLAQQIVNKQVPEPLLNKRILGLDLMSVMAGASHKGEFEERMKGVIDEVKASKGQIILFIDEIHNIVAGGEGAGDAGNLLKPGLSRGEMQIIGATTLTEYRKYIEKDPALERRFQPVVVPEPTEEQAIKMLKALKGKYEAFHRVQIPDAAVEAAVRLSKRYVGERFLPDKAID</sequence>
<evidence type="ECO:0000256" key="4">
    <source>
        <dbReference type="ARBA" id="ARBA00023186"/>
    </source>
</evidence>